<dbReference type="Proteomes" id="UP000322667">
    <property type="component" value="Chromosome D13"/>
</dbReference>
<protein>
    <submittedName>
        <fullName evidence="2">Uncharacterized protein</fullName>
    </submittedName>
</protein>
<evidence type="ECO:0000313" key="3">
    <source>
        <dbReference type="Proteomes" id="UP000322667"/>
    </source>
</evidence>
<name>A0A5D2HXY7_GOSTO</name>
<organism evidence="2 3">
    <name type="scientific">Gossypium tomentosum</name>
    <name type="common">Hawaiian cotton</name>
    <name type="synonym">Gossypium sandvicense</name>
    <dbReference type="NCBI Taxonomy" id="34277"/>
    <lineage>
        <taxon>Eukaryota</taxon>
        <taxon>Viridiplantae</taxon>
        <taxon>Streptophyta</taxon>
        <taxon>Embryophyta</taxon>
        <taxon>Tracheophyta</taxon>
        <taxon>Spermatophyta</taxon>
        <taxon>Magnoliopsida</taxon>
        <taxon>eudicotyledons</taxon>
        <taxon>Gunneridae</taxon>
        <taxon>Pentapetalae</taxon>
        <taxon>rosids</taxon>
        <taxon>malvids</taxon>
        <taxon>Malvales</taxon>
        <taxon>Malvaceae</taxon>
        <taxon>Malvoideae</taxon>
        <taxon>Gossypium</taxon>
    </lineage>
</organism>
<evidence type="ECO:0000256" key="1">
    <source>
        <dbReference type="SAM" id="MobiDB-lite"/>
    </source>
</evidence>
<gene>
    <name evidence="2" type="ORF">ES332_D13G164600v1</name>
</gene>
<sequence>MDLKAKVQARRGARAQRRSTRVEAQNAQGRTCGAMSWMLLGFLVLFLV</sequence>
<reference evidence="2 3" key="1">
    <citation type="submission" date="2019-07" db="EMBL/GenBank/DDBJ databases">
        <title>WGS assembly of Gossypium tomentosum.</title>
        <authorList>
            <person name="Chen Z.J."/>
            <person name="Sreedasyam A."/>
            <person name="Ando A."/>
            <person name="Song Q."/>
            <person name="De L."/>
            <person name="Hulse-Kemp A."/>
            <person name="Ding M."/>
            <person name="Ye W."/>
            <person name="Kirkbride R."/>
            <person name="Jenkins J."/>
            <person name="Plott C."/>
            <person name="Lovell J."/>
            <person name="Lin Y.-M."/>
            <person name="Vaughn R."/>
            <person name="Liu B."/>
            <person name="Li W."/>
            <person name="Simpson S."/>
            <person name="Scheffler B."/>
            <person name="Saski C."/>
            <person name="Grover C."/>
            <person name="Hu G."/>
            <person name="Conover J."/>
            <person name="Carlson J."/>
            <person name="Shu S."/>
            <person name="Boston L."/>
            <person name="Williams M."/>
            <person name="Peterson D."/>
            <person name="Mcgee K."/>
            <person name="Jones D."/>
            <person name="Wendel J."/>
            <person name="Stelly D."/>
            <person name="Grimwood J."/>
            <person name="Schmutz J."/>
        </authorList>
    </citation>
    <scope>NUCLEOTIDE SEQUENCE [LARGE SCALE GENOMIC DNA]</scope>
    <source>
        <strain evidence="2">7179.01</strain>
    </source>
</reference>
<feature type="region of interest" description="Disordered" evidence="1">
    <location>
        <begin position="1"/>
        <end position="24"/>
    </location>
</feature>
<dbReference type="EMBL" id="CM017635">
    <property type="protein sequence ID" value="TYH35021.1"/>
    <property type="molecule type" value="Genomic_DNA"/>
</dbReference>
<dbReference type="AlphaFoldDB" id="A0A5D2HXY7"/>
<proteinExistence type="predicted"/>
<feature type="compositionally biased region" description="Basic residues" evidence="1">
    <location>
        <begin position="7"/>
        <end position="19"/>
    </location>
</feature>
<evidence type="ECO:0000313" key="2">
    <source>
        <dbReference type="EMBL" id="TYH35021.1"/>
    </source>
</evidence>
<accession>A0A5D2HXY7</accession>
<keyword evidence="3" id="KW-1185">Reference proteome</keyword>